<dbReference type="EMBL" id="JABELV010000026">
    <property type="protein sequence ID" value="KAG7562760.1"/>
    <property type="molecule type" value="Genomic_DNA"/>
</dbReference>
<protein>
    <recommendedName>
        <fullName evidence="4">Apple domain-containing protein</fullName>
    </recommendedName>
</protein>
<gene>
    <name evidence="2" type="ORF">FFLO_01821</name>
</gene>
<sequence>MLFGAATSIISLLCALVVKAGECEGSDSRPSDTGFAAIRFAQGEWKDGKQAIRDGASLGFVLNSTLTTSSLLECTDKCWEDAECKGADWLAWKTNPERGTCTKWLGQGHFEFVSAQPDLPFHGYAMKNDKCGSEWANGQTATCCDIFMHE</sequence>
<keyword evidence="1" id="KW-0732">Signal</keyword>
<proteinExistence type="predicted"/>
<accession>A0A8K0NSF6</accession>
<evidence type="ECO:0000313" key="2">
    <source>
        <dbReference type="EMBL" id="KAG7562760.1"/>
    </source>
</evidence>
<feature type="signal peptide" evidence="1">
    <location>
        <begin position="1"/>
        <end position="20"/>
    </location>
</feature>
<evidence type="ECO:0000313" key="3">
    <source>
        <dbReference type="Proteomes" id="UP000812966"/>
    </source>
</evidence>
<dbReference type="AlphaFoldDB" id="A0A8K0NSF6"/>
<organism evidence="2 3">
    <name type="scientific">Filobasidium floriforme</name>
    <dbReference type="NCBI Taxonomy" id="5210"/>
    <lineage>
        <taxon>Eukaryota</taxon>
        <taxon>Fungi</taxon>
        <taxon>Dikarya</taxon>
        <taxon>Basidiomycota</taxon>
        <taxon>Agaricomycotina</taxon>
        <taxon>Tremellomycetes</taxon>
        <taxon>Filobasidiales</taxon>
        <taxon>Filobasidiaceae</taxon>
        <taxon>Filobasidium</taxon>
    </lineage>
</organism>
<feature type="chain" id="PRO_5035466661" description="Apple domain-containing protein" evidence="1">
    <location>
        <begin position="21"/>
        <end position="150"/>
    </location>
</feature>
<evidence type="ECO:0008006" key="4">
    <source>
        <dbReference type="Google" id="ProtNLM"/>
    </source>
</evidence>
<name>A0A8K0NSF6_9TREE</name>
<keyword evidence="3" id="KW-1185">Reference proteome</keyword>
<evidence type="ECO:0000256" key="1">
    <source>
        <dbReference type="SAM" id="SignalP"/>
    </source>
</evidence>
<comment type="caution">
    <text evidence="2">The sequence shown here is derived from an EMBL/GenBank/DDBJ whole genome shotgun (WGS) entry which is preliminary data.</text>
</comment>
<dbReference type="Proteomes" id="UP000812966">
    <property type="component" value="Unassembled WGS sequence"/>
</dbReference>
<reference evidence="2" key="1">
    <citation type="submission" date="2020-04" db="EMBL/GenBank/DDBJ databases">
        <title>Analysis of mating type loci in Filobasidium floriforme.</title>
        <authorList>
            <person name="Nowrousian M."/>
        </authorList>
    </citation>
    <scope>NUCLEOTIDE SEQUENCE</scope>
    <source>
        <strain evidence="2">CBS 6242</strain>
    </source>
</reference>